<organism evidence="6 7">
    <name type="scientific">Kurthia sibirica</name>
    <dbReference type="NCBI Taxonomy" id="202750"/>
    <lineage>
        <taxon>Bacteria</taxon>
        <taxon>Bacillati</taxon>
        <taxon>Bacillota</taxon>
        <taxon>Bacilli</taxon>
        <taxon>Bacillales</taxon>
        <taxon>Caryophanaceae</taxon>
        <taxon>Kurthia</taxon>
    </lineage>
</organism>
<evidence type="ECO:0000313" key="6">
    <source>
        <dbReference type="EMBL" id="PWI25824.1"/>
    </source>
</evidence>
<evidence type="ECO:0000256" key="2">
    <source>
        <dbReference type="SAM" id="Coils"/>
    </source>
</evidence>
<dbReference type="InterPro" id="IPR011055">
    <property type="entry name" value="Dup_hybrid_motif"/>
</dbReference>
<reference evidence="6 7" key="1">
    <citation type="submission" date="2018-05" db="EMBL/GenBank/DDBJ databases">
        <title>Kurthia sibirica genome sequence.</title>
        <authorList>
            <person name="Maclea K.S."/>
            <person name="Goen A.E."/>
        </authorList>
    </citation>
    <scope>NUCLEOTIDE SEQUENCE [LARGE SCALE GENOMIC DNA]</scope>
    <source>
        <strain evidence="6 7">ATCC 49154</strain>
    </source>
</reference>
<feature type="domain" description="M23ase beta-sheet core" evidence="4">
    <location>
        <begin position="338"/>
        <end position="429"/>
    </location>
</feature>
<dbReference type="OrthoDB" id="9805070at2"/>
<feature type="coiled-coil region" evidence="2">
    <location>
        <begin position="28"/>
        <end position="128"/>
    </location>
</feature>
<comment type="caution">
    <text evidence="6">The sequence shown here is derived from an EMBL/GenBank/DDBJ whole genome shotgun (WGS) entry which is preliminary data.</text>
</comment>
<dbReference type="Gene3D" id="2.70.70.10">
    <property type="entry name" value="Glucose Permease (Domain IIA)"/>
    <property type="match status" value="1"/>
</dbReference>
<dbReference type="Pfam" id="PF24568">
    <property type="entry name" value="CC_PcsB"/>
    <property type="match status" value="1"/>
</dbReference>
<dbReference type="InterPro" id="IPR050570">
    <property type="entry name" value="Cell_wall_metabolism_enzyme"/>
</dbReference>
<dbReference type="Proteomes" id="UP000245938">
    <property type="component" value="Unassembled WGS sequence"/>
</dbReference>
<gene>
    <name evidence="6" type="ORF">DEX24_06370</name>
</gene>
<dbReference type="GO" id="GO:0004222">
    <property type="term" value="F:metalloendopeptidase activity"/>
    <property type="evidence" value="ECO:0007669"/>
    <property type="project" value="TreeGrafter"/>
</dbReference>
<dbReference type="RefSeq" id="WP_109305581.1">
    <property type="nucleotide sequence ID" value="NZ_BJUF01000012.1"/>
</dbReference>
<keyword evidence="2" id="KW-0175">Coiled coil</keyword>
<proteinExistence type="predicted"/>
<dbReference type="EMBL" id="QFVR01000006">
    <property type="protein sequence ID" value="PWI25824.1"/>
    <property type="molecule type" value="Genomic_DNA"/>
</dbReference>
<dbReference type="PANTHER" id="PTHR21666">
    <property type="entry name" value="PEPTIDASE-RELATED"/>
    <property type="match status" value="1"/>
</dbReference>
<evidence type="ECO:0000313" key="7">
    <source>
        <dbReference type="Proteomes" id="UP000245938"/>
    </source>
</evidence>
<dbReference type="SUPFAM" id="SSF51261">
    <property type="entry name" value="Duplicated hybrid motif"/>
    <property type="match status" value="1"/>
</dbReference>
<dbReference type="InterPro" id="IPR057309">
    <property type="entry name" value="PcsB_CC"/>
</dbReference>
<evidence type="ECO:0000259" key="4">
    <source>
        <dbReference type="Pfam" id="PF01551"/>
    </source>
</evidence>
<dbReference type="AlphaFoldDB" id="A0A2U3AMQ8"/>
<evidence type="ECO:0000256" key="3">
    <source>
        <dbReference type="SAM" id="SignalP"/>
    </source>
</evidence>
<dbReference type="InterPro" id="IPR016047">
    <property type="entry name" value="M23ase_b-sheet_dom"/>
</dbReference>
<keyword evidence="7" id="KW-1185">Reference proteome</keyword>
<dbReference type="PANTHER" id="PTHR21666:SF270">
    <property type="entry name" value="MUREIN HYDROLASE ACTIVATOR ENVC"/>
    <property type="match status" value="1"/>
</dbReference>
<evidence type="ECO:0000259" key="5">
    <source>
        <dbReference type="Pfam" id="PF24568"/>
    </source>
</evidence>
<dbReference type="Pfam" id="PF01551">
    <property type="entry name" value="Peptidase_M23"/>
    <property type="match status" value="1"/>
</dbReference>
<dbReference type="Gene3D" id="6.10.250.3150">
    <property type="match status" value="1"/>
</dbReference>
<protein>
    <submittedName>
        <fullName evidence="6">Peptidase M23</fullName>
    </submittedName>
</protein>
<accession>A0A2U3AMQ8</accession>
<name>A0A2U3AMQ8_9BACL</name>
<feature type="signal peptide" evidence="3">
    <location>
        <begin position="1"/>
        <end position="25"/>
    </location>
</feature>
<evidence type="ECO:0000256" key="1">
    <source>
        <dbReference type="ARBA" id="ARBA00022729"/>
    </source>
</evidence>
<feature type="domain" description="Peptidoglycan hydrolase PcsB coiled-coil" evidence="5">
    <location>
        <begin position="105"/>
        <end position="179"/>
    </location>
</feature>
<feature type="chain" id="PRO_5015426870" evidence="3">
    <location>
        <begin position="26"/>
        <end position="447"/>
    </location>
</feature>
<feature type="coiled-coil region" evidence="2">
    <location>
        <begin position="159"/>
        <end position="235"/>
    </location>
</feature>
<keyword evidence="1 3" id="KW-0732">Signal</keyword>
<sequence length="447" mass="47994">MAKLTKLTAVALTATLLIPTVSASAESVKDLQSKQVKLNDKKTKINKNIAAQNKKIAANEKALNKQAMQVTKLNKKIDIADDKIQITQDKIEATRHEIAELKKSIAALQKKIDERNEIIKNRARAMQEGDGKISYIDVFLGSSSFSDFIDRASAVNTIVEADEAIINEQKADKEKVEQQKAQVNDKLDGQKTRKTELVALKNSLNAQKQTKKTLIKKMELKQVKLSKQRKKLKEDYNEVLVVSSRVQKKIANEQAKAIAKAKRIAEEKAARAAAKAARAAASSAANASSVSSVASSGSLNSASASTPVKATSGTWIKPAAGRFTSGFAGRDIGAGAEYHYGIDIANSVGTPIVASADGVVFKTGPLSTYGNVVMITHNIKGKTYTSLYAHMSRVGSSAGQSVKQGQVIGYMGSTGRSTGPHVHFEIHTGSWVNQATGAVNPMQFLSQ</sequence>
<dbReference type="CDD" id="cd12797">
    <property type="entry name" value="M23_peptidase"/>
    <property type="match status" value="1"/>
</dbReference>